<comment type="caution">
    <text evidence="5">The sequence shown here is derived from an EMBL/GenBank/DDBJ whole genome shotgun (WGS) entry which is preliminary data.</text>
</comment>
<dbReference type="InterPro" id="IPR038109">
    <property type="entry name" value="DNA_bind_recomb_sf"/>
</dbReference>
<evidence type="ECO:0000259" key="3">
    <source>
        <dbReference type="PROSITE" id="PS51736"/>
    </source>
</evidence>
<dbReference type="PANTHER" id="PTHR30461:SF2">
    <property type="entry name" value="SERINE RECOMBINASE PINE-RELATED"/>
    <property type="match status" value="1"/>
</dbReference>
<dbReference type="SUPFAM" id="SSF53041">
    <property type="entry name" value="Resolvase-like"/>
    <property type="match status" value="1"/>
</dbReference>
<dbReference type="Proteomes" id="UP001501455">
    <property type="component" value="Unassembled WGS sequence"/>
</dbReference>
<accession>A0ABP6UHU3</accession>
<dbReference type="PANTHER" id="PTHR30461">
    <property type="entry name" value="DNA-INVERTASE FROM LAMBDOID PROPHAGE"/>
    <property type="match status" value="1"/>
</dbReference>
<name>A0ABP6UHU3_9ACTN</name>
<dbReference type="RefSeq" id="WP_193459184.1">
    <property type="nucleotide sequence ID" value="NZ_BAAAXF010000088.1"/>
</dbReference>
<reference evidence="6" key="1">
    <citation type="journal article" date="2019" name="Int. J. Syst. Evol. Microbiol.">
        <title>The Global Catalogue of Microorganisms (GCM) 10K type strain sequencing project: providing services to taxonomists for standard genome sequencing and annotation.</title>
        <authorList>
            <consortium name="The Broad Institute Genomics Platform"/>
            <consortium name="The Broad Institute Genome Sequencing Center for Infectious Disease"/>
            <person name="Wu L."/>
            <person name="Ma J."/>
        </authorList>
    </citation>
    <scope>NUCLEOTIDE SEQUENCE [LARGE SCALE GENOMIC DNA]</scope>
    <source>
        <strain evidence="6">JCM 4816</strain>
    </source>
</reference>
<dbReference type="Gene3D" id="3.40.50.1390">
    <property type="entry name" value="Resolvase, N-terminal catalytic domain"/>
    <property type="match status" value="1"/>
</dbReference>
<dbReference type="Pfam" id="PF13408">
    <property type="entry name" value="Zn_ribbon_recom"/>
    <property type="match status" value="1"/>
</dbReference>
<dbReference type="InterPro" id="IPR006119">
    <property type="entry name" value="Resolv_N"/>
</dbReference>
<evidence type="ECO:0000256" key="1">
    <source>
        <dbReference type="ARBA" id="ARBA00023125"/>
    </source>
</evidence>
<dbReference type="SMART" id="SM00857">
    <property type="entry name" value="Resolvase"/>
    <property type="match status" value="1"/>
</dbReference>
<keyword evidence="6" id="KW-1185">Reference proteome</keyword>
<dbReference type="Gene3D" id="3.90.1750.20">
    <property type="entry name" value="Putative Large Serine Recombinase, Chain B, Domain 2"/>
    <property type="match status" value="1"/>
</dbReference>
<dbReference type="Pfam" id="PF00239">
    <property type="entry name" value="Resolvase"/>
    <property type="match status" value="1"/>
</dbReference>
<dbReference type="PROSITE" id="PS51736">
    <property type="entry name" value="RECOMBINASES_3"/>
    <property type="match status" value="1"/>
</dbReference>
<dbReference type="PROSITE" id="PS51737">
    <property type="entry name" value="RECOMBINASE_DNA_BIND"/>
    <property type="match status" value="1"/>
</dbReference>
<protein>
    <submittedName>
        <fullName evidence="5">Recombinase family protein</fullName>
    </submittedName>
</protein>
<dbReference type="CDD" id="cd00338">
    <property type="entry name" value="Ser_Recombinase"/>
    <property type="match status" value="1"/>
</dbReference>
<organism evidence="5 6">
    <name type="scientific">Streptomyces prasinosporus</name>
    <dbReference type="NCBI Taxonomy" id="68256"/>
    <lineage>
        <taxon>Bacteria</taxon>
        <taxon>Bacillati</taxon>
        <taxon>Actinomycetota</taxon>
        <taxon>Actinomycetes</taxon>
        <taxon>Kitasatosporales</taxon>
        <taxon>Streptomycetaceae</taxon>
        <taxon>Streptomyces</taxon>
        <taxon>Streptomyces albogriseolus group</taxon>
    </lineage>
</organism>
<evidence type="ECO:0000256" key="2">
    <source>
        <dbReference type="ARBA" id="ARBA00023172"/>
    </source>
</evidence>
<evidence type="ECO:0000313" key="5">
    <source>
        <dbReference type="EMBL" id="GAA3505996.1"/>
    </source>
</evidence>
<evidence type="ECO:0000259" key="4">
    <source>
        <dbReference type="PROSITE" id="PS51737"/>
    </source>
</evidence>
<gene>
    <name evidence="5" type="ORF">GCM10019016_131110</name>
</gene>
<dbReference type="InterPro" id="IPR025827">
    <property type="entry name" value="Zn_ribbon_recom_dom"/>
</dbReference>
<feature type="domain" description="Recombinase" evidence="4">
    <location>
        <begin position="167"/>
        <end position="305"/>
    </location>
</feature>
<dbReference type="InterPro" id="IPR050639">
    <property type="entry name" value="SSR_resolvase"/>
</dbReference>
<dbReference type="EMBL" id="BAAAXF010000088">
    <property type="protein sequence ID" value="GAA3505996.1"/>
    <property type="molecule type" value="Genomic_DNA"/>
</dbReference>
<dbReference type="InterPro" id="IPR036162">
    <property type="entry name" value="Resolvase-like_N_sf"/>
</dbReference>
<sequence length="523" mass="57668">MIQLRALSAIRLSVRTDETTSPARQRAANSAEAARRGAVVVGEAEDLDVSATKTTPFDRPELGAWLRRPDEYDMIVWWRMDRAVRSMADMAELGRWAKAHRKLLVFAEGPGGTPMELDMRTASPVSELIMTLLAFSAQMEAAAIRERVTGAMAVLRAQGRYAGGLVPYGYEKIANPDGPGYKLAPDPDAVEVLSGIVRDVLNGDSLTAVAMRLNDEGVPVPRDHQAIKAGREPGGIRHGRRIERFRWTAGTLSKVLRSPALLGHRTHQGKTVRDHDGSPVLIGVPVLARDVHDELQDRLNALTPQRNRTRKDTRALLLGVAQCTGCGGNMYLSNRAGGADYNCRATARGVKCDAPAGMRADWLEAYVTDEFLRGVGDMQLTRVVTHKGYDPTSELREVEAELRALYADRDMRRSATGRRIWQEEVDAMERRAEALENTPRQESRTEIVETGETYAAYWKRHDTVGRRQLLRDAGARVVVAKGRSGGGAERLAGPDRSRLKFSIGEHDDPAKATEAALRLKLNN</sequence>
<evidence type="ECO:0000313" key="6">
    <source>
        <dbReference type="Proteomes" id="UP001501455"/>
    </source>
</evidence>
<proteinExistence type="predicted"/>
<dbReference type="Pfam" id="PF07508">
    <property type="entry name" value="Recombinase"/>
    <property type="match status" value="1"/>
</dbReference>
<keyword evidence="2" id="KW-0233">DNA recombination</keyword>
<feature type="domain" description="Resolvase/invertase-type recombinase catalytic" evidence="3">
    <location>
        <begin position="7"/>
        <end position="159"/>
    </location>
</feature>
<dbReference type="InterPro" id="IPR011109">
    <property type="entry name" value="DNA_bind_recombinase_dom"/>
</dbReference>
<keyword evidence="1" id="KW-0238">DNA-binding</keyword>